<name>A0A2N1NEB5_9GLOM</name>
<accession>A0A2N1NEB5</accession>
<feature type="region of interest" description="Disordered" evidence="1">
    <location>
        <begin position="42"/>
        <end position="62"/>
    </location>
</feature>
<reference evidence="2 3" key="1">
    <citation type="submission" date="2016-04" db="EMBL/GenBank/DDBJ databases">
        <title>Genome analyses suggest a sexual origin of heterokaryosis in a supposedly ancient asexual fungus.</title>
        <authorList>
            <person name="Ropars J."/>
            <person name="Sedzielewska K."/>
            <person name="Noel J."/>
            <person name="Charron P."/>
            <person name="Farinelli L."/>
            <person name="Marton T."/>
            <person name="Kruger M."/>
            <person name="Pelin A."/>
            <person name="Brachmann A."/>
            <person name="Corradi N."/>
        </authorList>
    </citation>
    <scope>NUCLEOTIDE SEQUENCE [LARGE SCALE GENOMIC DNA]</scope>
    <source>
        <strain evidence="2 3">C2</strain>
    </source>
</reference>
<organism evidence="2 3">
    <name type="scientific">Rhizophagus irregularis</name>
    <dbReference type="NCBI Taxonomy" id="588596"/>
    <lineage>
        <taxon>Eukaryota</taxon>
        <taxon>Fungi</taxon>
        <taxon>Fungi incertae sedis</taxon>
        <taxon>Mucoromycota</taxon>
        <taxon>Glomeromycotina</taxon>
        <taxon>Glomeromycetes</taxon>
        <taxon>Glomerales</taxon>
        <taxon>Glomeraceae</taxon>
        <taxon>Rhizophagus</taxon>
    </lineage>
</organism>
<evidence type="ECO:0000313" key="2">
    <source>
        <dbReference type="EMBL" id="PKK72216.1"/>
    </source>
</evidence>
<comment type="caution">
    <text evidence="2">The sequence shown here is derived from an EMBL/GenBank/DDBJ whole genome shotgun (WGS) entry which is preliminary data.</text>
</comment>
<evidence type="ECO:0000256" key="1">
    <source>
        <dbReference type="SAM" id="MobiDB-lite"/>
    </source>
</evidence>
<dbReference type="Proteomes" id="UP000233469">
    <property type="component" value="Unassembled WGS sequence"/>
</dbReference>
<dbReference type="EMBL" id="LLXL01000453">
    <property type="protein sequence ID" value="PKK72216.1"/>
    <property type="molecule type" value="Genomic_DNA"/>
</dbReference>
<evidence type="ECO:0000313" key="3">
    <source>
        <dbReference type="Proteomes" id="UP000233469"/>
    </source>
</evidence>
<dbReference type="AlphaFoldDB" id="A0A2N1NEB5"/>
<protein>
    <submittedName>
        <fullName evidence="2">Uncharacterized protein</fullName>
    </submittedName>
</protein>
<proteinExistence type="predicted"/>
<feature type="compositionally biased region" description="Acidic residues" evidence="1">
    <location>
        <begin position="42"/>
        <end position="51"/>
    </location>
</feature>
<gene>
    <name evidence="2" type="ORF">RhiirC2_777468</name>
</gene>
<reference evidence="2 3" key="2">
    <citation type="submission" date="2017-10" db="EMBL/GenBank/DDBJ databases">
        <title>Extensive intraspecific genome diversity in a model arbuscular mycorrhizal fungus.</title>
        <authorList>
            <person name="Chen E.C.H."/>
            <person name="Morin E."/>
            <person name="Baudet D."/>
            <person name="Noel J."/>
            <person name="Ndikumana S."/>
            <person name="Charron P."/>
            <person name="St-Onge C."/>
            <person name="Giorgi J."/>
            <person name="Grigoriev I.V."/>
            <person name="Roux C."/>
            <person name="Martin F.M."/>
            <person name="Corradi N."/>
        </authorList>
    </citation>
    <scope>NUCLEOTIDE SEQUENCE [LARGE SCALE GENOMIC DNA]</scope>
    <source>
        <strain evidence="2 3">C2</strain>
    </source>
</reference>
<sequence>MSKERVQRELANKVPECHLRPCKDIICKISVDNEIPLVEEETIDSLDENNDENMQSILERLE</sequence>